<reference evidence="2 3" key="1">
    <citation type="submission" date="2016-12" db="EMBL/GenBank/DDBJ databases">
        <title>Trade-off between light-utilization and light-protection in marine flavobacteria.</title>
        <authorList>
            <person name="Kumagai Y."/>
            <person name="Yoshizawa S."/>
            <person name="Kogure K."/>
            <person name="Iwasaki W."/>
        </authorList>
    </citation>
    <scope>NUCLEOTIDE SEQUENCE [LARGE SCALE GENOMIC DNA]</scope>
    <source>
        <strain evidence="2 3">KCTC 22729</strain>
    </source>
</reference>
<dbReference type="OrthoDB" id="1190694at2"/>
<gene>
    <name evidence="2" type="ORF">BTO13_11235</name>
</gene>
<organism evidence="2 3">
    <name type="scientific">Polaribacter gangjinensis</name>
    <dbReference type="NCBI Taxonomy" id="574710"/>
    <lineage>
        <taxon>Bacteria</taxon>
        <taxon>Pseudomonadati</taxon>
        <taxon>Bacteroidota</taxon>
        <taxon>Flavobacteriia</taxon>
        <taxon>Flavobacteriales</taxon>
        <taxon>Flavobacteriaceae</taxon>
    </lineage>
</organism>
<evidence type="ECO:0008006" key="4">
    <source>
        <dbReference type="Google" id="ProtNLM"/>
    </source>
</evidence>
<dbReference type="Proteomes" id="UP000237608">
    <property type="component" value="Unassembled WGS sequence"/>
</dbReference>
<keyword evidence="1" id="KW-0732">Signal</keyword>
<name>A0A2S7WDQ5_9FLAO</name>
<dbReference type="Gene3D" id="2.40.160.20">
    <property type="match status" value="1"/>
</dbReference>
<evidence type="ECO:0000313" key="3">
    <source>
        <dbReference type="Proteomes" id="UP000237608"/>
    </source>
</evidence>
<keyword evidence="3" id="KW-1185">Reference proteome</keyword>
<feature type="signal peptide" evidence="1">
    <location>
        <begin position="1"/>
        <end position="21"/>
    </location>
</feature>
<protein>
    <recommendedName>
        <fullName evidence="4">Outer membrane protein beta-barrel domain-containing protein</fullName>
    </recommendedName>
</protein>
<dbReference type="EMBL" id="MSCL01000001">
    <property type="protein sequence ID" value="PQJ75760.1"/>
    <property type="molecule type" value="Genomic_DNA"/>
</dbReference>
<dbReference type="AlphaFoldDB" id="A0A2S7WDQ5"/>
<sequence>MTKNKFFLLAFLLVSFANVIAQDSSRSWSIGLNSSSVLYSEKDGPVVGGRYIGIIPGISLSKYIGNKMTVSFGLAKSIQDTQKYVSADANLNYELFNPEYKLRIYALGGISIVNLIETGITLNIGGGGTLWVTDRIGLNGQLMYKLSALGGDFQRSHIFATAGIVYSLNLNGSTSRIWERNR</sequence>
<evidence type="ECO:0000313" key="2">
    <source>
        <dbReference type="EMBL" id="PQJ75760.1"/>
    </source>
</evidence>
<comment type="caution">
    <text evidence="2">The sequence shown here is derived from an EMBL/GenBank/DDBJ whole genome shotgun (WGS) entry which is preliminary data.</text>
</comment>
<accession>A0A2S7WDQ5</accession>
<proteinExistence type="predicted"/>
<evidence type="ECO:0000256" key="1">
    <source>
        <dbReference type="SAM" id="SignalP"/>
    </source>
</evidence>
<feature type="chain" id="PRO_5015429915" description="Outer membrane protein beta-barrel domain-containing protein" evidence="1">
    <location>
        <begin position="22"/>
        <end position="182"/>
    </location>
</feature>
<dbReference type="RefSeq" id="WP_105046913.1">
    <property type="nucleotide sequence ID" value="NZ_CP150662.1"/>
</dbReference>